<dbReference type="RefSeq" id="WP_104416860.1">
    <property type="nucleotide sequence ID" value="NZ_PTIT01000009.1"/>
</dbReference>
<proteinExistence type="predicted"/>
<evidence type="ECO:0000313" key="2">
    <source>
        <dbReference type="EMBL" id="PPK53931.1"/>
    </source>
</evidence>
<dbReference type="EMBL" id="PTIT01000009">
    <property type="protein sequence ID" value="PPK51815.1"/>
    <property type="molecule type" value="Genomic_DNA"/>
</dbReference>
<evidence type="ECO:0000313" key="1">
    <source>
        <dbReference type="EMBL" id="PPK51815.1"/>
    </source>
</evidence>
<dbReference type="EMBL" id="PTIU01000022">
    <property type="protein sequence ID" value="PPK53931.1"/>
    <property type="molecule type" value="Genomic_DNA"/>
</dbReference>
<evidence type="ECO:0000313" key="3">
    <source>
        <dbReference type="Proteomes" id="UP000239446"/>
    </source>
</evidence>
<gene>
    <name evidence="2" type="ORF">B0H24_102262</name>
    <name evidence="1" type="ORF">BY455_10966</name>
</gene>
<comment type="caution">
    <text evidence="2">The sequence shown here is derived from an EMBL/GenBank/DDBJ whole genome shotgun (WGS) entry which is preliminary data.</text>
</comment>
<evidence type="ECO:0000313" key="4">
    <source>
        <dbReference type="Proteomes" id="UP000239648"/>
    </source>
</evidence>
<accession>A0A2S6G498</accession>
<dbReference type="Proteomes" id="UP000239648">
    <property type="component" value="Unassembled WGS sequence"/>
</dbReference>
<dbReference type="OrthoDB" id="6368324at2"/>
<keyword evidence="4" id="KW-1185">Reference proteome</keyword>
<organism evidence="2 3">
    <name type="scientific">Marinobacter persicus</name>
    <dbReference type="NCBI Taxonomy" id="930118"/>
    <lineage>
        <taxon>Bacteria</taxon>
        <taxon>Pseudomonadati</taxon>
        <taxon>Pseudomonadota</taxon>
        <taxon>Gammaproteobacteria</taxon>
        <taxon>Pseudomonadales</taxon>
        <taxon>Marinobacteraceae</taxon>
        <taxon>Marinobacter</taxon>
    </lineage>
</organism>
<sequence>MANRIGHIGADYRSRFQLALAVCLLGFAVTYLFSSLERVTAQAEQQGVRLMLNQFRSALVVKGAEAMLADEKLEPLAGLNPVQLLERPPMNWGGDCQRTNAEPGGWCFHEEKQVVVYFPRSPDARATITGQEGAGTEPLAWRVEVDYTTPAGNKPPRAVGLKLTRVKSGQINLENYRD</sequence>
<dbReference type="AlphaFoldDB" id="A0A2S6G498"/>
<reference evidence="1 4" key="1">
    <citation type="submission" date="2018-02" db="EMBL/GenBank/DDBJ databases">
        <title>Deep subsurface shale carbon reservoir microbial communities from Ohio and West Virginia, USA.</title>
        <authorList>
            <person name="Wrighton K."/>
        </authorList>
    </citation>
    <scope>NUCLEOTIDE SEQUENCE [LARGE SCALE GENOMIC DNA]</scope>
    <source>
        <strain evidence="1 4">UTICA-S1B6</strain>
    </source>
</reference>
<name>A0A2S6G498_9GAMM</name>
<protein>
    <submittedName>
        <fullName evidence="2">Uncharacterized protein</fullName>
    </submittedName>
</protein>
<reference evidence="2 3" key="2">
    <citation type="submission" date="2018-02" db="EMBL/GenBank/DDBJ databases">
        <title>Subsurface microbial communities from deep shales in Ohio and West Virginia, USA.</title>
        <authorList>
            <person name="Wrighton K."/>
        </authorList>
    </citation>
    <scope>NUCLEOTIDE SEQUENCE [LARGE SCALE GENOMIC DNA]</scope>
    <source>
        <strain evidence="2 3">UTICA-S1B9</strain>
    </source>
</reference>
<dbReference type="Proteomes" id="UP000239446">
    <property type="component" value="Unassembled WGS sequence"/>
</dbReference>